<evidence type="ECO:0000259" key="1">
    <source>
        <dbReference type="Pfam" id="PF14606"/>
    </source>
</evidence>
<organism evidence="3 4">
    <name type="scientific">Paractinoplanes abujensis</name>
    <dbReference type="NCBI Taxonomy" id="882441"/>
    <lineage>
        <taxon>Bacteria</taxon>
        <taxon>Bacillati</taxon>
        <taxon>Actinomycetota</taxon>
        <taxon>Actinomycetes</taxon>
        <taxon>Micromonosporales</taxon>
        <taxon>Micromonosporaceae</taxon>
        <taxon>Paractinoplanes</taxon>
    </lineage>
</organism>
<dbReference type="Pfam" id="PF14606">
    <property type="entry name" value="Lipase_GDSL_3"/>
    <property type="match status" value="1"/>
</dbReference>
<comment type="caution">
    <text evidence="3">The sequence shown here is derived from an EMBL/GenBank/DDBJ whole genome shotgun (WGS) entry which is preliminary data.</text>
</comment>
<dbReference type="Pfam" id="PF21181">
    <property type="entry name" value="SsfX3_N"/>
    <property type="match status" value="1"/>
</dbReference>
<evidence type="ECO:0008006" key="5">
    <source>
        <dbReference type="Google" id="ProtNLM"/>
    </source>
</evidence>
<evidence type="ECO:0000313" key="3">
    <source>
        <dbReference type="EMBL" id="MBB4692593.1"/>
    </source>
</evidence>
<dbReference type="InterPro" id="IPR036514">
    <property type="entry name" value="SGNH_hydro_sf"/>
</dbReference>
<dbReference type="Gene3D" id="3.40.50.1110">
    <property type="entry name" value="SGNH hydrolase"/>
    <property type="match status" value="1"/>
</dbReference>
<dbReference type="InterPro" id="IPR013830">
    <property type="entry name" value="SGNH_hydro"/>
</dbReference>
<dbReference type="AlphaFoldDB" id="A0A7W7CQ32"/>
<dbReference type="Gene3D" id="2.60.120.260">
    <property type="entry name" value="Galactose-binding domain-like"/>
    <property type="match status" value="1"/>
</dbReference>
<protein>
    <recommendedName>
        <fullName evidence="5">Lipase</fullName>
    </recommendedName>
</protein>
<name>A0A7W7CQ32_9ACTN</name>
<dbReference type="EMBL" id="JACHMF010000001">
    <property type="protein sequence ID" value="MBB4692593.1"/>
    <property type="molecule type" value="Genomic_DNA"/>
</dbReference>
<dbReference type="RefSeq" id="WP_239093299.1">
    <property type="nucleotide sequence ID" value="NZ_BOMC01000064.1"/>
</dbReference>
<feature type="domain" description="SsfX3-like N-terminal" evidence="2">
    <location>
        <begin position="14"/>
        <end position="147"/>
    </location>
</feature>
<evidence type="ECO:0000313" key="4">
    <source>
        <dbReference type="Proteomes" id="UP000542742"/>
    </source>
</evidence>
<keyword evidence="4" id="KW-1185">Reference proteome</keyword>
<accession>A0A7W7CQ32</accession>
<reference evidence="3 4" key="1">
    <citation type="submission" date="2020-08" db="EMBL/GenBank/DDBJ databases">
        <title>Sequencing the genomes of 1000 actinobacteria strains.</title>
        <authorList>
            <person name="Klenk H.-P."/>
        </authorList>
    </citation>
    <scope>NUCLEOTIDE SEQUENCE [LARGE SCALE GENOMIC DNA]</scope>
    <source>
        <strain evidence="3 4">DSM 45518</strain>
    </source>
</reference>
<proteinExistence type="predicted"/>
<dbReference type="Proteomes" id="UP000542742">
    <property type="component" value="Unassembled WGS sequence"/>
</dbReference>
<dbReference type="InterPro" id="IPR048977">
    <property type="entry name" value="SsfX3-like_N"/>
</dbReference>
<evidence type="ECO:0000259" key="2">
    <source>
        <dbReference type="Pfam" id="PF21181"/>
    </source>
</evidence>
<gene>
    <name evidence="3" type="ORF">BKA14_002741</name>
</gene>
<dbReference type="SUPFAM" id="SSF52266">
    <property type="entry name" value="SGNH hydrolase"/>
    <property type="match status" value="1"/>
</dbReference>
<sequence length="380" mass="40519">MTDHTTPVTAELIRGAVELEETHHGLLPHRLPAWARAQAADPQIATVEAQPSGVRVVFRTRATGVTLVAAPTRLELRGVPARPPGVYDLLVDGVLAGRRTNPGGTTVTVDPATGAVDTVPGEPGRVDFTGLSDELKTVEIWLPHYERTELVELHTDAPVAAAPPSGRPRWLHHGSSISQGSNAAAPTGIWPVVAAAHAGVELTNLGFGGSALIDPFTARTMRDLPADIISVKLGINVVNADLMRRRAFGPAVHGFLDTIRDGHPSTPLVVVSPIYCPIHEDTPGPGAFDVEALREGRMSFVATGDPAERAAGKLTLTVIREELSRIVAERAPTDPHLSYLDGLSLYGEADHAELPLPDRLHPDAATHELIGRRFAERVFS</sequence>
<feature type="domain" description="SGNH hydrolase-type esterase" evidence="1">
    <location>
        <begin position="173"/>
        <end position="272"/>
    </location>
</feature>